<dbReference type="PANTHER" id="PTHR46292">
    <property type="entry name" value="COILED-COIL DOMAIN-CONTAINING PROTEIN 102A"/>
    <property type="match status" value="1"/>
</dbReference>
<keyword evidence="1 2" id="KW-0175">Coiled coil</keyword>
<keyword evidence="5" id="KW-1185">Reference proteome</keyword>
<evidence type="ECO:0000313" key="4">
    <source>
        <dbReference type="EMBL" id="KAJ6219130.1"/>
    </source>
</evidence>
<proteinExistence type="predicted"/>
<dbReference type="Proteomes" id="UP001142055">
    <property type="component" value="Chromosome 2"/>
</dbReference>
<feature type="region of interest" description="Disordered" evidence="3">
    <location>
        <begin position="478"/>
        <end position="521"/>
    </location>
</feature>
<accession>A0A9Q0RM48</accession>
<organism evidence="4 5">
    <name type="scientific">Blomia tropicalis</name>
    <name type="common">Mite</name>
    <dbReference type="NCBI Taxonomy" id="40697"/>
    <lineage>
        <taxon>Eukaryota</taxon>
        <taxon>Metazoa</taxon>
        <taxon>Ecdysozoa</taxon>
        <taxon>Arthropoda</taxon>
        <taxon>Chelicerata</taxon>
        <taxon>Arachnida</taxon>
        <taxon>Acari</taxon>
        <taxon>Acariformes</taxon>
        <taxon>Sarcoptiformes</taxon>
        <taxon>Astigmata</taxon>
        <taxon>Glycyphagoidea</taxon>
        <taxon>Echimyopodidae</taxon>
        <taxon>Blomia</taxon>
    </lineage>
</organism>
<protein>
    <recommendedName>
        <fullName evidence="6">Coiled-coil domain-containing protein 102A</fullName>
    </recommendedName>
</protein>
<dbReference type="AlphaFoldDB" id="A0A9Q0RM48"/>
<feature type="coiled-coil region" evidence="2">
    <location>
        <begin position="122"/>
        <end position="205"/>
    </location>
</feature>
<evidence type="ECO:0000256" key="1">
    <source>
        <dbReference type="ARBA" id="ARBA00023054"/>
    </source>
</evidence>
<gene>
    <name evidence="4" type="ORF">RDWZM_004942</name>
</gene>
<evidence type="ECO:0000313" key="5">
    <source>
        <dbReference type="Proteomes" id="UP001142055"/>
    </source>
</evidence>
<dbReference type="PANTHER" id="PTHR46292:SF2">
    <property type="entry name" value="COILED-COIL DOMAIN-CONTAINING PROTEIN 102B"/>
    <property type="match status" value="1"/>
</dbReference>
<dbReference type="OMA" id="FQMEKSI"/>
<name>A0A9Q0RM48_BLOTA</name>
<feature type="compositionally biased region" description="Acidic residues" evidence="3">
    <location>
        <begin position="512"/>
        <end position="521"/>
    </location>
</feature>
<evidence type="ECO:0008006" key="6">
    <source>
        <dbReference type="Google" id="ProtNLM"/>
    </source>
</evidence>
<evidence type="ECO:0000256" key="3">
    <source>
        <dbReference type="SAM" id="MobiDB-lite"/>
    </source>
</evidence>
<feature type="compositionally biased region" description="Basic and acidic residues" evidence="3">
    <location>
        <begin position="495"/>
        <end position="504"/>
    </location>
</feature>
<comment type="caution">
    <text evidence="4">The sequence shown here is derived from an EMBL/GenBank/DDBJ whole genome shotgun (WGS) entry which is preliminary data.</text>
</comment>
<feature type="compositionally biased region" description="Low complexity" evidence="3">
    <location>
        <begin position="47"/>
        <end position="68"/>
    </location>
</feature>
<dbReference type="EMBL" id="JAPWDV010000002">
    <property type="protein sequence ID" value="KAJ6219130.1"/>
    <property type="molecule type" value="Genomic_DNA"/>
</dbReference>
<reference evidence="4" key="1">
    <citation type="submission" date="2022-12" db="EMBL/GenBank/DDBJ databases">
        <title>Genome assemblies of Blomia tropicalis.</title>
        <authorList>
            <person name="Cui Y."/>
        </authorList>
    </citation>
    <scope>NUCLEOTIDE SEQUENCE</scope>
    <source>
        <tissue evidence="4">Adult mites</tissue>
    </source>
</reference>
<feature type="region of interest" description="Disordered" evidence="3">
    <location>
        <begin position="47"/>
        <end position="71"/>
    </location>
</feature>
<sequence length="521" mass="60331">MISNKEKRLSQAYDLYSNQIDGLVQSKTNHGSGNHLTSYGMINAINNNGTTNNESHNGSNGSNGRDNSILGKKHFNERNSQSLSHEFSQMYISNLKSHVMNNHSHTHGRKYDGPTLATLEEMNAFKKEALEAKKQMMHMEKSITYWSDCTDYWRTKWRKTRDEKNRSKDEIKTLKDKLARLENQLQMSEEKRNRLSEEVTILHNELSRNMYRLENETDGQRTRQPHSAIHYNSDRRVDYRKQRRKKETIIVNRKNELSSTEEDDAQQQRLDYLHYRQLVSSNGPKIPANVRQPRDIDHYVPSSSSSVQANPKVVMRNHERLFDKKIANRKRFSQVVMCDEDELLQFNQDIPNVTNSNNDNNTLKYIDIGQPYLGNNYNESIDNSSYQKRFMEHVSEEEEDEDDVGVEDDECCAGEYEEDSSEQLKKVRKQLIGQNLCSTNNSKMNLLINHSNMSTMATNSECANVGSIRADDVDEDSLRSDLNTKDGTSQNLRTFEPETEREGNDISNGLNIEDDEDDDEV</sequence>
<evidence type="ECO:0000256" key="2">
    <source>
        <dbReference type="SAM" id="Coils"/>
    </source>
</evidence>